<evidence type="ECO:0000256" key="2">
    <source>
        <dbReference type="ARBA" id="ARBA00022801"/>
    </source>
</evidence>
<dbReference type="SUPFAM" id="SSF55811">
    <property type="entry name" value="Nudix"/>
    <property type="match status" value="1"/>
</dbReference>
<dbReference type="PANTHER" id="PTHR43046:SF14">
    <property type="entry name" value="MUTT_NUDIX FAMILY PROTEIN"/>
    <property type="match status" value="1"/>
</dbReference>
<dbReference type="InterPro" id="IPR000086">
    <property type="entry name" value="NUDIX_hydrolase_dom"/>
</dbReference>
<evidence type="ECO:0000313" key="5">
    <source>
        <dbReference type="Proteomes" id="UP001171916"/>
    </source>
</evidence>
<evidence type="ECO:0000256" key="1">
    <source>
        <dbReference type="ARBA" id="ARBA00001946"/>
    </source>
</evidence>
<dbReference type="PROSITE" id="PS51462">
    <property type="entry name" value="NUDIX"/>
    <property type="match status" value="1"/>
</dbReference>
<sequence>MAEDNIGKKIESKFGHRLRSRVNGVLIHEDKILMINHEMSEDREFWSVPGGGMIYGQNAKKNLEREFLEETGLEIEVGKYLCVHEFLQPPLHAMEHFFEVKLINGNPELGVDPELSSNEQILMDLRWMSISDLKEIPKMNLHQMFWAINYMDDIGKWTGYFNFENISIK</sequence>
<dbReference type="CDD" id="cd18880">
    <property type="entry name" value="NUDIX_ADPRase"/>
    <property type="match status" value="1"/>
</dbReference>
<comment type="caution">
    <text evidence="4">The sequence shown here is derived from an EMBL/GenBank/DDBJ whole genome shotgun (WGS) entry which is preliminary data.</text>
</comment>
<dbReference type="Gene3D" id="3.90.79.10">
    <property type="entry name" value="Nucleoside Triphosphate Pyrophosphohydrolase"/>
    <property type="match status" value="1"/>
</dbReference>
<keyword evidence="2" id="KW-0378">Hydrolase</keyword>
<organism evidence="4 5">
    <name type="scientific">Algoriphagus sediminis</name>
    <dbReference type="NCBI Taxonomy" id="3057113"/>
    <lineage>
        <taxon>Bacteria</taxon>
        <taxon>Pseudomonadati</taxon>
        <taxon>Bacteroidota</taxon>
        <taxon>Cytophagia</taxon>
        <taxon>Cytophagales</taxon>
        <taxon>Cyclobacteriaceae</taxon>
        <taxon>Algoriphagus</taxon>
    </lineage>
</organism>
<dbReference type="EMBL" id="JAUEPH010000001">
    <property type="protein sequence ID" value="MDN3202524.1"/>
    <property type="molecule type" value="Genomic_DNA"/>
</dbReference>
<dbReference type="PANTHER" id="PTHR43046">
    <property type="entry name" value="GDP-MANNOSE MANNOSYL HYDROLASE"/>
    <property type="match status" value="1"/>
</dbReference>
<keyword evidence="5" id="KW-1185">Reference proteome</keyword>
<name>A0ABT7Y7M1_9BACT</name>
<feature type="domain" description="Nudix hydrolase" evidence="3">
    <location>
        <begin position="17"/>
        <end position="155"/>
    </location>
</feature>
<evidence type="ECO:0000259" key="3">
    <source>
        <dbReference type="PROSITE" id="PS51462"/>
    </source>
</evidence>
<comment type="cofactor">
    <cofactor evidence="1">
        <name>Mg(2+)</name>
        <dbReference type="ChEBI" id="CHEBI:18420"/>
    </cofactor>
</comment>
<dbReference type="InterPro" id="IPR015797">
    <property type="entry name" value="NUDIX_hydrolase-like_dom_sf"/>
</dbReference>
<dbReference type="RefSeq" id="WP_289998065.1">
    <property type="nucleotide sequence ID" value="NZ_JAUEPH010000001.1"/>
</dbReference>
<protein>
    <submittedName>
        <fullName evidence="4">NUDIX domain-containing protein</fullName>
    </submittedName>
</protein>
<dbReference type="Proteomes" id="UP001171916">
    <property type="component" value="Unassembled WGS sequence"/>
</dbReference>
<gene>
    <name evidence="4" type="ORF">QVH07_00125</name>
</gene>
<reference evidence="4" key="1">
    <citation type="submission" date="2023-06" db="EMBL/GenBank/DDBJ databases">
        <title>Robiginitalea aurantiacus sp. nov. and Algoriphagus sediminis sp. nov., isolated from coastal sediment.</title>
        <authorList>
            <person name="Zhou Z.Y."/>
            <person name="An J."/>
            <person name="Jia Y.W."/>
            <person name="Du Z.J."/>
        </authorList>
    </citation>
    <scope>NUCLEOTIDE SEQUENCE</scope>
    <source>
        <strain evidence="4">C2-7</strain>
    </source>
</reference>
<proteinExistence type="predicted"/>
<evidence type="ECO:0000313" key="4">
    <source>
        <dbReference type="EMBL" id="MDN3202524.1"/>
    </source>
</evidence>
<accession>A0ABT7Y7M1</accession>
<dbReference type="Pfam" id="PF00293">
    <property type="entry name" value="NUDIX"/>
    <property type="match status" value="1"/>
</dbReference>